<keyword evidence="2" id="KW-1185">Reference proteome</keyword>
<dbReference type="Proteomes" id="UP000283269">
    <property type="component" value="Unassembled WGS sequence"/>
</dbReference>
<comment type="caution">
    <text evidence="1">The sequence shown here is derived from an EMBL/GenBank/DDBJ whole genome shotgun (WGS) entry which is preliminary data.</text>
</comment>
<name>A0A409WSC5_PSICY</name>
<proteinExistence type="predicted"/>
<dbReference type="InParanoid" id="A0A409WSC5"/>
<evidence type="ECO:0000313" key="2">
    <source>
        <dbReference type="Proteomes" id="UP000283269"/>
    </source>
</evidence>
<reference evidence="1 2" key="1">
    <citation type="journal article" date="2018" name="Evol. Lett.">
        <title>Horizontal gene cluster transfer increased hallucinogenic mushroom diversity.</title>
        <authorList>
            <person name="Reynolds H.T."/>
            <person name="Vijayakumar V."/>
            <person name="Gluck-Thaler E."/>
            <person name="Korotkin H.B."/>
            <person name="Matheny P.B."/>
            <person name="Slot J.C."/>
        </authorList>
    </citation>
    <scope>NUCLEOTIDE SEQUENCE [LARGE SCALE GENOMIC DNA]</scope>
    <source>
        <strain evidence="1 2">2631</strain>
    </source>
</reference>
<sequence length="142" mass="16167">MDESGEGEISDDVPRLKKLSLPPNLKILEISAKINLLSDGTLLKFIINRMNPSSSSIRAALENVTVIFERSAKLNIEEHVLEYAKFVGTINKIYLRREPIHAAYGLRGDNEYYNHDVMDEKANRLVPRPQVLAFLFDKMIPI</sequence>
<protein>
    <submittedName>
        <fullName evidence="1">Uncharacterized protein</fullName>
    </submittedName>
</protein>
<organism evidence="1 2">
    <name type="scientific">Psilocybe cyanescens</name>
    <dbReference type="NCBI Taxonomy" id="93625"/>
    <lineage>
        <taxon>Eukaryota</taxon>
        <taxon>Fungi</taxon>
        <taxon>Dikarya</taxon>
        <taxon>Basidiomycota</taxon>
        <taxon>Agaricomycotina</taxon>
        <taxon>Agaricomycetes</taxon>
        <taxon>Agaricomycetidae</taxon>
        <taxon>Agaricales</taxon>
        <taxon>Agaricineae</taxon>
        <taxon>Strophariaceae</taxon>
        <taxon>Psilocybe</taxon>
    </lineage>
</organism>
<dbReference type="EMBL" id="NHYD01003255">
    <property type="protein sequence ID" value="PPQ81425.1"/>
    <property type="molecule type" value="Genomic_DNA"/>
</dbReference>
<evidence type="ECO:0000313" key="1">
    <source>
        <dbReference type="EMBL" id="PPQ81425.1"/>
    </source>
</evidence>
<dbReference type="AlphaFoldDB" id="A0A409WSC5"/>
<accession>A0A409WSC5</accession>
<gene>
    <name evidence="1" type="ORF">CVT25_015930</name>
</gene>